<evidence type="ECO:0000313" key="5">
    <source>
        <dbReference type="Proteomes" id="UP000824540"/>
    </source>
</evidence>
<gene>
    <name evidence="4" type="ORF">JZ751_003600</name>
</gene>
<keyword evidence="2" id="KW-0812">Transmembrane</keyword>
<evidence type="ECO:0000256" key="1">
    <source>
        <dbReference type="ARBA" id="ARBA00009403"/>
    </source>
</evidence>
<dbReference type="GO" id="GO:0005615">
    <property type="term" value="C:extracellular space"/>
    <property type="evidence" value="ECO:0007669"/>
    <property type="project" value="TreeGrafter"/>
</dbReference>
<dbReference type="GO" id="GO:0004869">
    <property type="term" value="F:cysteine-type endopeptidase inhibitor activity"/>
    <property type="evidence" value="ECO:0007669"/>
    <property type="project" value="InterPro"/>
</dbReference>
<dbReference type="InterPro" id="IPR000010">
    <property type="entry name" value="Cystatin_dom"/>
</dbReference>
<evidence type="ECO:0000259" key="3">
    <source>
        <dbReference type="SMART" id="SM00043"/>
    </source>
</evidence>
<name>A0A8T2N631_9TELE</name>
<comment type="similarity">
    <text evidence="1">Belongs to the cystatin family.</text>
</comment>
<evidence type="ECO:0000256" key="2">
    <source>
        <dbReference type="SAM" id="Phobius"/>
    </source>
</evidence>
<organism evidence="4 5">
    <name type="scientific">Albula glossodonta</name>
    <name type="common">roundjaw bonefish</name>
    <dbReference type="NCBI Taxonomy" id="121402"/>
    <lineage>
        <taxon>Eukaryota</taxon>
        <taxon>Metazoa</taxon>
        <taxon>Chordata</taxon>
        <taxon>Craniata</taxon>
        <taxon>Vertebrata</taxon>
        <taxon>Euteleostomi</taxon>
        <taxon>Actinopterygii</taxon>
        <taxon>Neopterygii</taxon>
        <taxon>Teleostei</taxon>
        <taxon>Albuliformes</taxon>
        <taxon>Albulidae</taxon>
        <taxon>Albula</taxon>
    </lineage>
</organism>
<dbReference type="GO" id="GO:0005737">
    <property type="term" value="C:cytoplasm"/>
    <property type="evidence" value="ECO:0007669"/>
    <property type="project" value="TreeGrafter"/>
</dbReference>
<accession>A0A8T2N631</accession>
<sequence length="161" mass="17928">MYLLDRIRRYLNTLSALAQAYYFSASLRQTAMAAFTRLLLAVTLVTAFASVDGFAVSYSDPEVLREAEYAISSYNHIQDYSYAFKLISVQSAITQIYPPARVKYTMTVTVGQTVCKNTPNIDPFQCGLQKSPNAKTMQCSFVVLGVPHADVPKHLLEGHCQ</sequence>
<comment type="caution">
    <text evidence="4">The sequence shown here is derived from an EMBL/GenBank/DDBJ whole genome shotgun (WGS) entry which is preliminary data.</text>
</comment>
<dbReference type="CDD" id="cd00042">
    <property type="entry name" value="CY"/>
    <property type="match status" value="1"/>
</dbReference>
<dbReference type="EMBL" id="JAFBMS010000108">
    <property type="protein sequence ID" value="KAG9335845.1"/>
    <property type="molecule type" value="Genomic_DNA"/>
</dbReference>
<dbReference type="Proteomes" id="UP000824540">
    <property type="component" value="Unassembled WGS sequence"/>
</dbReference>
<dbReference type="OrthoDB" id="1908104at2759"/>
<protein>
    <recommendedName>
        <fullName evidence="3">Cystatin domain-containing protein</fullName>
    </recommendedName>
</protein>
<keyword evidence="2" id="KW-1133">Transmembrane helix</keyword>
<keyword evidence="5" id="KW-1185">Reference proteome</keyword>
<reference evidence="4" key="1">
    <citation type="thesis" date="2021" institute="BYU ScholarsArchive" country="Provo, UT, USA">
        <title>Applications of and Algorithms for Genome Assembly and Genomic Analyses with an Emphasis on Marine Teleosts.</title>
        <authorList>
            <person name="Pickett B.D."/>
        </authorList>
    </citation>
    <scope>NUCLEOTIDE SEQUENCE</scope>
    <source>
        <strain evidence="4">HI-2016</strain>
    </source>
</reference>
<keyword evidence="2" id="KW-0472">Membrane</keyword>
<proteinExistence type="inferred from homology"/>
<dbReference type="InterPro" id="IPR046350">
    <property type="entry name" value="Cystatin_sf"/>
</dbReference>
<dbReference type="AlphaFoldDB" id="A0A8T2N631"/>
<feature type="transmembrane region" description="Helical" evidence="2">
    <location>
        <begin position="38"/>
        <end position="58"/>
    </location>
</feature>
<evidence type="ECO:0000313" key="4">
    <source>
        <dbReference type="EMBL" id="KAG9335845.1"/>
    </source>
</evidence>
<dbReference type="GO" id="GO:0031982">
    <property type="term" value="C:vesicle"/>
    <property type="evidence" value="ECO:0007669"/>
    <property type="project" value="TreeGrafter"/>
</dbReference>
<dbReference type="SMART" id="SM00043">
    <property type="entry name" value="CY"/>
    <property type="match status" value="1"/>
</dbReference>
<dbReference type="PANTHER" id="PTHR46186">
    <property type="entry name" value="CYSTATIN"/>
    <property type="match status" value="1"/>
</dbReference>
<feature type="domain" description="Cystatin" evidence="3">
    <location>
        <begin position="49"/>
        <end position="161"/>
    </location>
</feature>
<dbReference type="PANTHER" id="PTHR46186:SF12">
    <property type="entry name" value="CYSTATIN C (AMYLOID ANGIOPATHY AND CEREBRAL HEMORRHAGE)-RELATED"/>
    <property type="match status" value="1"/>
</dbReference>
<dbReference type="Gene3D" id="3.10.450.10">
    <property type="match status" value="1"/>
</dbReference>
<dbReference type="Pfam" id="PF00031">
    <property type="entry name" value="Cystatin"/>
    <property type="match status" value="1"/>
</dbReference>
<dbReference type="SUPFAM" id="SSF54403">
    <property type="entry name" value="Cystatin/monellin"/>
    <property type="match status" value="1"/>
</dbReference>